<evidence type="ECO:0000313" key="3">
    <source>
        <dbReference type="Proteomes" id="UP000321922"/>
    </source>
</evidence>
<proteinExistence type="predicted"/>
<protein>
    <recommendedName>
        <fullName evidence="4">Peptidoglycan-binding protein CsiV</fullName>
    </recommendedName>
</protein>
<sequence length="267" mass="30431">MRILIPLLLIFASMPSWAGRQFDIEVIIFKRAINTNNSNEAWPNELPSIELNQSGSLNDQNYRQSKGVNLLPRSAYRLNAQATALNRHTGFKVLKHVAWRQGDQGKANAPIFHIIGGRDFSNSYQANGQEANDYSSSMSIHDQADTSSPKPLFELDGTLQIYVQHYLFVNTVLDFREPITRSVIKERPLTSSKETSFGNNMAYRQETNTDKSKNIQVGNFNNVLSNTEEESFLQTIRMDQTRRMRSGEIHYLDNPFVGMLIQVRSVK</sequence>
<dbReference type="RefSeq" id="WP_083932198.1">
    <property type="nucleotide sequence ID" value="NZ_BAOJ01000009.1"/>
</dbReference>
<reference evidence="2 3" key="1">
    <citation type="submission" date="2019-07" db="EMBL/GenBank/DDBJ databases">
        <title>Whole genome shotgun sequence of Vibrio sagamiensis NBRC 104589.</title>
        <authorList>
            <person name="Hosoyama A."/>
            <person name="Uohara A."/>
            <person name="Ohji S."/>
            <person name="Ichikawa N."/>
        </authorList>
    </citation>
    <scope>NUCLEOTIDE SEQUENCE [LARGE SCALE GENOMIC DNA]</scope>
    <source>
        <strain evidence="2 3">NBRC 104589</strain>
    </source>
</reference>
<dbReference type="Pfam" id="PF10972">
    <property type="entry name" value="CsiV"/>
    <property type="match status" value="1"/>
</dbReference>
<keyword evidence="3" id="KW-1185">Reference proteome</keyword>
<evidence type="ECO:0008006" key="4">
    <source>
        <dbReference type="Google" id="ProtNLM"/>
    </source>
</evidence>
<gene>
    <name evidence="2" type="ORF">VSA01S_09840</name>
</gene>
<name>A0A511QEI8_9VIBR</name>
<dbReference type="Proteomes" id="UP000321922">
    <property type="component" value="Unassembled WGS sequence"/>
</dbReference>
<comment type="caution">
    <text evidence="2">The sequence shown here is derived from an EMBL/GenBank/DDBJ whole genome shotgun (WGS) entry which is preliminary data.</text>
</comment>
<evidence type="ECO:0000256" key="1">
    <source>
        <dbReference type="SAM" id="SignalP"/>
    </source>
</evidence>
<accession>A0A511QEI8</accession>
<evidence type="ECO:0000313" key="2">
    <source>
        <dbReference type="EMBL" id="GEM74872.1"/>
    </source>
</evidence>
<dbReference type="OrthoDB" id="5566524at2"/>
<feature type="chain" id="PRO_5021909344" description="Peptidoglycan-binding protein CsiV" evidence="1">
    <location>
        <begin position="19"/>
        <end position="267"/>
    </location>
</feature>
<dbReference type="AlphaFoldDB" id="A0A511QEI8"/>
<keyword evidence="1" id="KW-0732">Signal</keyword>
<organism evidence="2 3">
    <name type="scientific">Vibrio sagamiensis NBRC 104589</name>
    <dbReference type="NCBI Taxonomy" id="1219064"/>
    <lineage>
        <taxon>Bacteria</taxon>
        <taxon>Pseudomonadati</taxon>
        <taxon>Pseudomonadota</taxon>
        <taxon>Gammaproteobacteria</taxon>
        <taxon>Vibrionales</taxon>
        <taxon>Vibrionaceae</taxon>
        <taxon>Vibrio</taxon>
    </lineage>
</organism>
<dbReference type="InterPro" id="IPR021241">
    <property type="entry name" value="CsiV"/>
</dbReference>
<dbReference type="EMBL" id="BJXJ01000007">
    <property type="protein sequence ID" value="GEM74872.1"/>
    <property type="molecule type" value="Genomic_DNA"/>
</dbReference>
<feature type="signal peptide" evidence="1">
    <location>
        <begin position="1"/>
        <end position="18"/>
    </location>
</feature>